<name>A0AAQ4F8V6_AMBAM</name>
<dbReference type="PANTHER" id="PTHR33194">
    <property type="entry name" value="ZINC KNUCKLE DOMAINCONTAINING PROTEIN"/>
    <property type="match status" value="1"/>
</dbReference>
<dbReference type="EMBL" id="JARKHS020005325">
    <property type="protein sequence ID" value="KAK8783650.1"/>
    <property type="molecule type" value="Genomic_DNA"/>
</dbReference>
<dbReference type="AlphaFoldDB" id="A0AAQ4F8V6"/>
<dbReference type="InterPro" id="IPR005162">
    <property type="entry name" value="Retrotrans_gag_dom"/>
</dbReference>
<comment type="caution">
    <text evidence="2">The sequence shown here is derived from an EMBL/GenBank/DDBJ whole genome shotgun (WGS) entry which is preliminary data.</text>
</comment>
<proteinExistence type="predicted"/>
<reference evidence="2 3" key="1">
    <citation type="journal article" date="2023" name="Arcadia Sci">
        <title>De novo assembly of a long-read Amblyomma americanum tick genome.</title>
        <authorList>
            <person name="Chou S."/>
            <person name="Poskanzer K.E."/>
            <person name="Rollins M."/>
            <person name="Thuy-Boun P.S."/>
        </authorList>
    </citation>
    <scope>NUCLEOTIDE SEQUENCE [LARGE SCALE GENOMIC DNA]</scope>
    <source>
        <strain evidence="2">F_SG_1</strain>
        <tissue evidence="2">Salivary glands</tissue>
    </source>
</reference>
<organism evidence="2 3">
    <name type="scientific">Amblyomma americanum</name>
    <name type="common">Lone star tick</name>
    <dbReference type="NCBI Taxonomy" id="6943"/>
    <lineage>
        <taxon>Eukaryota</taxon>
        <taxon>Metazoa</taxon>
        <taxon>Ecdysozoa</taxon>
        <taxon>Arthropoda</taxon>
        <taxon>Chelicerata</taxon>
        <taxon>Arachnida</taxon>
        <taxon>Acari</taxon>
        <taxon>Parasitiformes</taxon>
        <taxon>Ixodida</taxon>
        <taxon>Ixodoidea</taxon>
        <taxon>Ixodidae</taxon>
        <taxon>Amblyomminae</taxon>
        <taxon>Amblyomma</taxon>
    </lineage>
</organism>
<sequence>MFAGRCYEYVDDWLDTYERYSAYNRWDDTLKFLNVSFYLIEVARNWFINREPHTTNWSTFKQQFRQYFADQAVRTEVAKTKLASLFQGPDESYASYMEDVIALCRCFSPTMPETDRVHHVLK</sequence>
<accession>A0AAQ4F8V6</accession>
<evidence type="ECO:0000313" key="3">
    <source>
        <dbReference type="Proteomes" id="UP001321473"/>
    </source>
</evidence>
<gene>
    <name evidence="2" type="ORF">V5799_009985</name>
</gene>
<dbReference type="PANTHER" id="PTHR33194:SF4">
    <property type="entry name" value="CCHC-TYPE DOMAIN-CONTAINING PROTEIN"/>
    <property type="match status" value="1"/>
</dbReference>
<protein>
    <recommendedName>
        <fullName evidence="1">Retrotransposon gag domain-containing protein</fullName>
    </recommendedName>
</protein>
<evidence type="ECO:0000313" key="2">
    <source>
        <dbReference type="EMBL" id="KAK8783650.1"/>
    </source>
</evidence>
<dbReference type="Pfam" id="PF03732">
    <property type="entry name" value="Retrotrans_gag"/>
    <property type="match status" value="1"/>
</dbReference>
<dbReference type="Proteomes" id="UP001321473">
    <property type="component" value="Unassembled WGS sequence"/>
</dbReference>
<feature type="domain" description="Retrotransposon gag" evidence="1">
    <location>
        <begin position="35"/>
        <end position="104"/>
    </location>
</feature>
<evidence type="ECO:0000259" key="1">
    <source>
        <dbReference type="Pfam" id="PF03732"/>
    </source>
</evidence>
<keyword evidence="3" id="KW-1185">Reference proteome</keyword>